<proteinExistence type="predicted"/>
<dbReference type="AlphaFoldDB" id="O34155"/>
<gene>
    <name evidence="1" type="primary">repA</name>
</gene>
<protein>
    <submittedName>
        <fullName evidence="1">RepA</fullName>
    </submittedName>
</protein>
<sequence>MVIDEATQVLHTSLQRHHRRADHRPEVLEQLQQLLSTAAQVLIADAQLSTPVCRLRGRSTGQLAHLISSEHKPPLAAT</sequence>
<organism evidence="1">
    <name type="scientific">Microcystis aeruginosa</name>
    <dbReference type="NCBI Taxonomy" id="1126"/>
    <lineage>
        <taxon>Bacteria</taxon>
        <taxon>Bacillati</taxon>
        <taxon>Cyanobacteriota</taxon>
        <taxon>Cyanophyceae</taxon>
        <taxon>Oscillatoriophycideae</taxon>
        <taxon>Chroococcales</taxon>
        <taxon>Microcystaceae</taxon>
        <taxon>Microcystis</taxon>
    </lineage>
</organism>
<accession>O34155</accession>
<reference evidence="1" key="1">
    <citation type="submission" date="1997-03" db="EMBL/GenBank/DDBJ databases">
        <title>Plasmid pMa025 from the cyanobacterium Microcystis aeruginosa UV025; complete sequence.</title>
        <authorList>
            <person name="Wallace M.M."/>
            <person name="Raps S."/>
        </authorList>
    </citation>
    <scope>NUCLEOTIDE SEQUENCE</scope>
    <source>
        <strain evidence="1">UV025</strain>
        <plasmid evidence="1">pMa025</plasmid>
    </source>
</reference>
<name>O34155_MICAE</name>
<evidence type="ECO:0000313" key="1">
    <source>
        <dbReference type="EMBL" id="AAB71641.1"/>
    </source>
</evidence>
<keyword evidence="1" id="KW-0614">Plasmid</keyword>
<geneLocation type="plasmid" evidence="1">
    <name>pMa025</name>
</geneLocation>
<dbReference type="RefSeq" id="WP_011117324.1">
    <property type="nucleotide sequence ID" value="NC_004984.1"/>
</dbReference>
<dbReference type="EMBL" id="U94409">
    <property type="protein sequence ID" value="AAB71641.1"/>
    <property type="molecule type" value="Genomic_DNA"/>
</dbReference>